<reference evidence="1" key="1">
    <citation type="journal article" date="2020" name="Nature">
        <title>Giant virus diversity and host interactions through global metagenomics.</title>
        <authorList>
            <person name="Schulz F."/>
            <person name="Roux S."/>
            <person name="Paez-Espino D."/>
            <person name="Jungbluth S."/>
            <person name="Walsh D.A."/>
            <person name="Denef V.J."/>
            <person name="McMahon K.D."/>
            <person name="Konstantinidis K.T."/>
            <person name="Eloe-Fadrosh E.A."/>
            <person name="Kyrpides N.C."/>
            <person name="Woyke T."/>
        </authorList>
    </citation>
    <scope>NUCLEOTIDE SEQUENCE</scope>
    <source>
        <strain evidence="1">GVMAG-M-3300023174-130</strain>
    </source>
</reference>
<accession>A0A6C0D8D0</accession>
<proteinExistence type="predicted"/>
<name>A0A6C0D8D0_9ZZZZ</name>
<organism evidence="1">
    <name type="scientific">viral metagenome</name>
    <dbReference type="NCBI Taxonomy" id="1070528"/>
    <lineage>
        <taxon>unclassified sequences</taxon>
        <taxon>metagenomes</taxon>
        <taxon>organismal metagenomes</taxon>
    </lineage>
</organism>
<dbReference type="AlphaFoldDB" id="A0A6C0D8D0"/>
<evidence type="ECO:0000313" key="1">
    <source>
        <dbReference type="EMBL" id="QHT12767.1"/>
    </source>
</evidence>
<dbReference type="EMBL" id="MN739550">
    <property type="protein sequence ID" value="QHT12767.1"/>
    <property type="molecule type" value="Genomic_DNA"/>
</dbReference>
<sequence length="78" mass="8410">MVLMNSSKSARNAASICNRTNIGGGPKKAGIVSRQGFFMQSNPTLRRAPQSLPLFTVPNYTVQTQKYGYRATIGGNMG</sequence>
<protein>
    <submittedName>
        <fullName evidence="1">Uncharacterized protein</fullName>
    </submittedName>
</protein>